<dbReference type="Pfam" id="PF00300">
    <property type="entry name" value="His_Phos_1"/>
    <property type="match status" value="1"/>
</dbReference>
<dbReference type="CDD" id="cd07067">
    <property type="entry name" value="HP_PGM_like"/>
    <property type="match status" value="1"/>
</dbReference>
<dbReference type="GO" id="GO:0005737">
    <property type="term" value="C:cytoplasm"/>
    <property type="evidence" value="ECO:0007669"/>
    <property type="project" value="TreeGrafter"/>
</dbReference>
<dbReference type="PANTHER" id="PTHR48100:SF1">
    <property type="entry name" value="HISTIDINE PHOSPHATASE FAMILY PROTEIN-RELATED"/>
    <property type="match status" value="1"/>
</dbReference>
<dbReference type="GO" id="GO:0016791">
    <property type="term" value="F:phosphatase activity"/>
    <property type="evidence" value="ECO:0007669"/>
    <property type="project" value="TreeGrafter"/>
</dbReference>
<dbReference type="InterPro" id="IPR050275">
    <property type="entry name" value="PGM_Phosphatase"/>
</dbReference>
<organism evidence="3">
    <name type="scientific">bioreactor metagenome</name>
    <dbReference type="NCBI Taxonomy" id="1076179"/>
    <lineage>
        <taxon>unclassified sequences</taxon>
        <taxon>metagenomes</taxon>
        <taxon>ecological metagenomes</taxon>
    </lineage>
</organism>
<sequence length="203" mass="22372">MTAARLIIWRHGETDWNLTGRFQGHHDIPLNAVGEQQARTAAPFLAEWAPTTIVSSDLSRARGTAQALADVTDLPITLDERLREIDVGDWVGRTIQEIVEEDPSIGERMRTGEDVRRSERGETAGEMGERIASALSDIAEQAADGETVVVVTHGMAARIGSVFFVGGSYFDTRLLGGVRNCAWIVMDTGRDGVWRIRQYNVHV</sequence>
<keyword evidence="1" id="KW-0324">Glycolysis</keyword>
<dbReference type="InterPro" id="IPR001345">
    <property type="entry name" value="PG/BPGM_mutase_AS"/>
</dbReference>
<accession>A0A645A9R8</accession>
<comment type="caution">
    <text evidence="3">The sequence shown here is derived from an EMBL/GenBank/DDBJ whole genome shotgun (WGS) entry which is preliminary data.</text>
</comment>
<evidence type="ECO:0000256" key="2">
    <source>
        <dbReference type="ARBA" id="ARBA00023235"/>
    </source>
</evidence>
<dbReference type="PANTHER" id="PTHR48100">
    <property type="entry name" value="BROAD-SPECIFICITY PHOSPHATASE YOR283W-RELATED"/>
    <property type="match status" value="1"/>
</dbReference>
<dbReference type="PROSITE" id="PS00175">
    <property type="entry name" value="PG_MUTASE"/>
    <property type="match status" value="1"/>
</dbReference>
<reference evidence="3" key="1">
    <citation type="submission" date="2019-08" db="EMBL/GenBank/DDBJ databases">
        <authorList>
            <person name="Kucharzyk K."/>
            <person name="Murdoch R.W."/>
            <person name="Higgins S."/>
            <person name="Loffler F."/>
        </authorList>
    </citation>
    <scope>NUCLEOTIDE SEQUENCE</scope>
</reference>
<dbReference type="Gene3D" id="3.40.50.1240">
    <property type="entry name" value="Phosphoglycerate mutase-like"/>
    <property type="match status" value="1"/>
</dbReference>
<dbReference type="AlphaFoldDB" id="A0A645A9R8"/>
<dbReference type="SMART" id="SM00855">
    <property type="entry name" value="PGAM"/>
    <property type="match status" value="1"/>
</dbReference>
<dbReference type="InterPro" id="IPR013078">
    <property type="entry name" value="His_Pase_superF_clade-1"/>
</dbReference>
<keyword evidence="2" id="KW-0413">Isomerase</keyword>
<gene>
    <name evidence="3" type="primary">gpgP</name>
    <name evidence="3" type="ORF">SDC9_93175</name>
</gene>
<dbReference type="InterPro" id="IPR029033">
    <property type="entry name" value="His_PPase_superfam"/>
</dbReference>
<proteinExistence type="predicted"/>
<evidence type="ECO:0000256" key="1">
    <source>
        <dbReference type="ARBA" id="ARBA00023152"/>
    </source>
</evidence>
<evidence type="ECO:0000313" key="3">
    <source>
        <dbReference type="EMBL" id="MPM46474.1"/>
    </source>
</evidence>
<dbReference type="EMBL" id="VSSQ01011292">
    <property type="protein sequence ID" value="MPM46474.1"/>
    <property type="molecule type" value="Genomic_DNA"/>
</dbReference>
<keyword evidence="3" id="KW-0378">Hydrolase</keyword>
<name>A0A645A9R8_9ZZZZ</name>
<dbReference type="SUPFAM" id="SSF53254">
    <property type="entry name" value="Phosphoglycerate mutase-like"/>
    <property type="match status" value="1"/>
</dbReference>
<dbReference type="EC" id="3.1.3.85" evidence="3"/>
<protein>
    <submittedName>
        <fullName evidence="3">Glucosyl-3-phosphoglycerate phosphatase</fullName>
        <ecNumber evidence="3">3.1.3.85</ecNumber>
    </submittedName>
</protein>